<name>A0A1I0VL18_9PSEU</name>
<sequence>MAMNSANSAGSEYELPCERELEQVWEHLGTGTADIDGADEHERTCPHCRTARESLRALREATAELIEDAEQPPPDLFGKIMSAVRAEVRRGHMVRLPTSEPGLVEVSAQAIAVVLRFAADAVPGVRARRCRINTVGVGQAGESMVEVELTLAVDYRNPETVAALTEVRARVTAAAAARVGLQLVSLDLVVDDIYGADRGELG</sequence>
<dbReference type="AlphaFoldDB" id="A0A1I0VL18"/>
<evidence type="ECO:0000313" key="1">
    <source>
        <dbReference type="EMBL" id="SFA77159.1"/>
    </source>
</evidence>
<reference evidence="2" key="1">
    <citation type="submission" date="2016-10" db="EMBL/GenBank/DDBJ databases">
        <authorList>
            <person name="Varghese N."/>
            <person name="Submissions S."/>
        </authorList>
    </citation>
    <scope>NUCLEOTIDE SEQUENCE [LARGE SCALE GENOMIC DNA]</scope>
    <source>
        <strain evidence="2">CGMCC 4.3568</strain>
    </source>
</reference>
<proteinExistence type="predicted"/>
<gene>
    <name evidence="1" type="ORF">SAMN05216266_101333</name>
</gene>
<keyword evidence="2" id="KW-1185">Reference proteome</keyword>
<dbReference type="OrthoDB" id="3711227at2"/>
<dbReference type="RefSeq" id="WP_091668350.1">
    <property type="nucleotide sequence ID" value="NZ_FOKG01000001.1"/>
</dbReference>
<organism evidence="1 2">
    <name type="scientific">Amycolatopsis marina</name>
    <dbReference type="NCBI Taxonomy" id="490629"/>
    <lineage>
        <taxon>Bacteria</taxon>
        <taxon>Bacillati</taxon>
        <taxon>Actinomycetota</taxon>
        <taxon>Actinomycetes</taxon>
        <taxon>Pseudonocardiales</taxon>
        <taxon>Pseudonocardiaceae</taxon>
        <taxon>Amycolatopsis</taxon>
    </lineage>
</organism>
<dbReference type="Proteomes" id="UP000243799">
    <property type="component" value="Unassembled WGS sequence"/>
</dbReference>
<accession>A0A1I0VL18</accession>
<protein>
    <recommendedName>
        <fullName evidence="3">Asp23 family, cell envelope-related function</fullName>
    </recommendedName>
</protein>
<evidence type="ECO:0008006" key="3">
    <source>
        <dbReference type="Google" id="ProtNLM"/>
    </source>
</evidence>
<dbReference type="EMBL" id="FOKG01000001">
    <property type="protein sequence ID" value="SFA77159.1"/>
    <property type="molecule type" value="Genomic_DNA"/>
</dbReference>
<evidence type="ECO:0000313" key="2">
    <source>
        <dbReference type="Proteomes" id="UP000243799"/>
    </source>
</evidence>
<dbReference type="STRING" id="490629.SAMN05216266_101333"/>